<dbReference type="Gene3D" id="3.40.50.300">
    <property type="entry name" value="P-loop containing nucleotide triphosphate hydrolases"/>
    <property type="match status" value="2"/>
</dbReference>
<evidence type="ECO:0000313" key="6">
    <source>
        <dbReference type="Proteomes" id="UP000033166"/>
    </source>
</evidence>
<evidence type="ECO:0000259" key="4">
    <source>
        <dbReference type="PROSITE" id="PS50893"/>
    </source>
</evidence>
<organism evidence="5 6">
    <name type="scientific">Pseudolactococcus piscium MKFS47</name>
    <dbReference type="NCBI Taxonomy" id="297352"/>
    <lineage>
        <taxon>Bacteria</taxon>
        <taxon>Bacillati</taxon>
        <taxon>Bacillota</taxon>
        <taxon>Bacilli</taxon>
        <taxon>Lactobacillales</taxon>
        <taxon>Streptococcaceae</taxon>
        <taxon>Pseudolactococcus</taxon>
    </lineage>
</organism>
<dbReference type="PROSITE" id="PS00211">
    <property type="entry name" value="ABC_TRANSPORTER_1"/>
    <property type="match status" value="2"/>
</dbReference>
<dbReference type="NCBIfam" id="NF000355">
    <property type="entry name" value="ribo_prot_ABC_F"/>
    <property type="match status" value="1"/>
</dbReference>
<dbReference type="HOGENOM" id="CLU_000604_36_3_9"/>
<feature type="domain" description="ABC transporter" evidence="4">
    <location>
        <begin position="309"/>
        <end position="492"/>
    </location>
</feature>
<dbReference type="SUPFAM" id="SSF52540">
    <property type="entry name" value="P-loop containing nucleoside triphosphate hydrolases"/>
    <property type="match status" value="2"/>
</dbReference>
<dbReference type="RefSeq" id="WP_047915730.1">
    <property type="nucleotide sequence ID" value="NZ_LN774769.1"/>
</dbReference>
<dbReference type="PROSITE" id="PS50893">
    <property type="entry name" value="ABC_TRANSPORTER_2"/>
    <property type="match status" value="2"/>
</dbReference>
<dbReference type="InterPro" id="IPR003439">
    <property type="entry name" value="ABC_transporter-like_ATP-bd"/>
</dbReference>
<dbReference type="Proteomes" id="UP000033166">
    <property type="component" value="Chromosome I"/>
</dbReference>
<dbReference type="AlphaFoldDB" id="A0A0D6DXD5"/>
<evidence type="ECO:0000256" key="3">
    <source>
        <dbReference type="SAM" id="MobiDB-lite"/>
    </source>
</evidence>
<dbReference type="GO" id="GO:0005524">
    <property type="term" value="F:ATP binding"/>
    <property type="evidence" value="ECO:0007669"/>
    <property type="project" value="UniProtKB-KW"/>
</dbReference>
<name>A0A0D6DXD5_9LACT</name>
<evidence type="ECO:0000313" key="5">
    <source>
        <dbReference type="EMBL" id="CEN28625.1"/>
    </source>
</evidence>
<feature type="domain" description="ABC transporter" evidence="4">
    <location>
        <begin position="2"/>
        <end position="209"/>
    </location>
</feature>
<keyword evidence="2 5" id="KW-0067">ATP-binding</keyword>
<evidence type="ECO:0000256" key="2">
    <source>
        <dbReference type="ARBA" id="ARBA00022840"/>
    </source>
</evidence>
<accession>A0A0D6DXD5</accession>
<dbReference type="STRING" id="1364.LP2241_30443"/>
<dbReference type="SMART" id="SM00382">
    <property type="entry name" value="AAA"/>
    <property type="match status" value="2"/>
</dbReference>
<dbReference type="GO" id="GO:0016887">
    <property type="term" value="F:ATP hydrolysis activity"/>
    <property type="evidence" value="ECO:0007669"/>
    <property type="project" value="InterPro"/>
</dbReference>
<feature type="region of interest" description="Disordered" evidence="3">
    <location>
        <begin position="226"/>
        <end position="252"/>
    </location>
</feature>
<protein>
    <submittedName>
        <fullName evidence="5">ABC transporter ATP-binding protein</fullName>
    </submittedName>
</protein>
<keyword evidence="1" id="KW-0547">Nucleotide-binding</keyword>
<dbReference type="InterPro" id="IPR003593">
    <property type="entry name" value="AAA+_ATPase"/>
</dbReference>
<dbReference type="EMBL" id="LN774769">
    <property type="protein sequence ID" value="CEN28625.1"/>
    <property type="molecule type" value="Genomic_DNA"/>
</dbReference>
<feature type="compositionally biased region" description="Basic and acidic residues" evidence="3">
    <location>
        <begin position="231"/>
        <end position="242"/>
    </location>
</feature>
<gene>
    <name evidence="5" type="ORF">LACPI_1425</name>
</gene>
<proteinExistence type="predicted"/>
<dbReference type="CDD" id="cd03221">
    <property type="entry name" value="ABCF_EF-3"/>
    <property type="match status" value="1"/>
</dbReference>
<dbReference type="Pfam" id="PF00005">
    <property type="entry name" value="ABC_tran"/>
    <property type="match status" value="2"/>
</dbReference>
<evidence type="ECO:0000256" key="1">
    <source>
        <dbReference type="ARBA" id="ARBA00022741"/>
    </source>
</evidence>
<dbReference type="PANTHER" id="PTHR42855">
    <property type="entry name" value="ABC TRANSPORTER ATP-BINDING SUBUNIT"/>
    <property type="match status" value="1"/>
</dbReference>
<dbReference type="PANTHER" id="PTHR42855:SF2">
    <property type="entry name" value="DRUG RESISTANCE ABC TRANSPORTER,ATP-BINDING PROTEIN"/>
    <property type="match status" value="1"/>
</dbReference>
<dbReference type="InterPro" id="IPR027417">
    <property type="entry name" value="P-loop_NTPase"/>
</dbReference>
<sequence>MITLKDVTFGYAEKNIFENLSVTFDSSWKLALVGRNGRGKTTLMKLLLGELPFSGKIQSDKLFAYFPQQVTDKSLLTKFVLDELYRFEDWQIQRELNLLGLSEATLWRPFETLSGGEQTKVLLAGLFLDTDHFALIDEPTTHLDQASREHIAKYLQGKKTGYMVTSHDRQFLNLVSDHQLAIERNTITLLAATYATYEAEKALRDRFEWSQNDKLKSEIGRLKQTAQDKAAWSDHREQDKSGKPGQKGSGAVFDKGFIGARAARKMKQSKVLSHRMDKEILEKEKLLKNIEKADLLAMAYQPTHRKVLLDEAHLTVSFDDSPLFLPVDLIQHAGQVTAITGENGVGKSQLLKQLIEVTQDKGLTISYVRQLYADNKGNLADFADRHHLDYTSFLNNLRKLGMARHVFNQKIEEMSLGQQKKVELAKSLSQSAELFIWDEPLNYLDVFNQQQIEAVINQVKPALLIVEHDATFIKQIADQVITLLPNKNENSK</sequence>
<dbReference type="KEGG" id="lpk:LACPI_1425"/>
<dbReference type="InterPro" id="IPR051309">
    <property type="entry name" value="ABCF_ATPase"/>
</dbReference>
<dbReference type="InterPro" id="IPR017871">
    <property type="entry name" value="ABC_transporter-like_CS"/>
</dbReference>
<reference evidence="6" key="1">
    <citation type="submission" date="2015-01" db="EMBL/GenBank/DDBJ databases">
        <authorList>
            <person name="Andreevskaya M."/>
        </authorList>
    </citation>
    <scope>NUCLEOTIDE SEQUENCE [LARGE SCALE GENOMIC DNA]</scope>
    <source>
        <strain evidence="6">MKFS47</strain>
    </source>
</reference>